<comment type="caution">
    <text evidence="4">The sequence shown here is derived from an EMBL/GenBank/DDBJ whole genome shotgun (WGS) entry which is preliminary data.</text>
</comment>
<dbReference type="Pfam" id="PF16197">
    <property type="entry name" value="KAsynt_C_assoc"/>
    <property type="match status" value="1"/>
</dbReference>
<keyword evidence="5" id="KW-1185">Reference proteome</keyword>
<evidence type="ECO:0000256" key="2">
    <source>
        <dbReference type="ARBA" id="ARBA00022553"/>
    </source>
</evidence>
<dbReference type="PANTHER" id="PTHR43775:SF29">
    <property type="entry name" value="ASPERFURANONE POLYKETIDE SYNTHASE AFOG-RELATED"/>
    <property type="match status" value="1"/>
</dbReference>
<dbReference type="InterPro" id="IPR032821">
    <property type="entry name" value="PKS_assoc"/>
</dbReference>
<dbReference type="InterPro" id="IPR016039">
    <property type="entry name" value="Thiolase-like"/>
</dbReference>
<dbReference type="Gene3D" id="3.40.47.10">
    <property type="match status" value="2"/>
</dbReference>
<dbReference type="EMBL" id="JAVFKD010000015">
    <property type="protein sequence ID" value="KAK5988544.1"/>
    <property type="molecule type" value="Genomic_DNA"/>
</dbReference>
<keyword evidence="1" id="KW-0596">Phosphopantetheine</keyword>
<dbReference type="CDD" id="cd00833">
    <property type="entry name" value="PKS"/>
    <property type="match status" value="1"/>
</dbReference>
<evidence type="ECO:0000259" key="3">
    <source>
        <dbReference type="PROSITE" id="PS52004"/>
    </source>
</evidence>
<accession>A0ABR0S8Q5</accession>
<name>A0ABR0S8Q5_9HYPO</name>
<evidence type="ECO:0000313" key="5">
    <source>
        <dbReference type="Proteomes" id="UP001338125"/>
    </source>
</evidence>
<sequence>MPHTTRDESSIAIVGLSCRFPGDASSPSKFWDLLKNARNGFSQSTDRYNAEAFYHPKSGSLQNVIPTKGGYFLKQDPHVFDAAFFNITATEAIALDPRQRIALEVAYEALENAGLSLQKVAGSQTACFMGSSMSDYRDAVARDFGHFPKYHILGVSDEMIANRISHFLDIHGPSATVQTACSSSLVATHIACQSLRSGESEMAIAGGSSGLDYGSTQYFEAHGTGTKVGDPIEIKAIYSTIDQSSSRKRLYVGSVKPNIGHLEAAAGVASIIKGVLALERGLIPPNINFSTPNPAIPLDEWNMIVPTKLTPWPAAKTKRMSISGFVMGGTNAHIVMDAFSAPATLSNGVVAFQSKKKRLFAFSSHDKAGFERMGKSLAEHLDTLGAVASSPIDRVRESWNY</sequence>
<dbReference type="PROSITE" id="PS52004">
    <property type="entry name" value="KS3_2"/>
    <property type="match status" value="1"/>
</dbReference>
<dbReference type="SUPFAM" id="SSF53901">
    <property type="entry name" value="Thiolase-like"/>
    <property type="match status" value="2"/>
</dbReference>
<dbReference type="Pfam" id="PF00109">
    <property type="entry name" value="ketoacyl-synt"/>
    <property type="match status" value="1"/>
</dbReference>
<feature type="domain" description="Ketosynthase family 3 (KS3)" evidence="3">
    <location>
        <begin position="8"/>
        <end position="338"/>
    </location>
</feature>
<reference evidence="4 5" key="1">
    <citation type="submission" date="2024-01" db="EMBL/GenBank/DDBJ databases">
        <title>Complete genome of Cladobotryum mycophilum ATHUM6906.</title>
        <authorList>
            <person name="Christinaki A.C."/>
            <person name="Myridakis A.I."/>
            <person name="Kouvelis V.N."/>
        </authorList>
    </citation>
    <scope>NUCLEOTIDE SEQUENCE [LARGE SCALE GENOMIC DNA]</scope>
    <source>
        <strain evidence="4 5">ATHUM6906</strain>
    </source>
</reference>
<dbReference type="PANTHER" id="PTHR43775">
    <property type="entry name" value="FATTY ACID SYNTHASE"/>
    <property type="match status" value="1"/>
</dbReference>
<dbReference type="InterPro" id="IPR014030">
    <property type="entry name" value="Ketoacyl_synth_N"/>
</dbReference>
<dbReference type="SMART" id="SM00825">
    <property type="entry name" value="PKS_KS"/>
    <property type="match status" value="1"/>
</dbReference>
<evidence type="ECO:0000256" key="1">
    <source>
        <dbReference type="ARBA" id="ARBA00022450"/>
    </source>
</evidence>
<organism evidence="4 5">
    <name type="scientific">Cladobotryum mycophilum</name>
    <dbReference type="NCBI Taxonomy" id="491253"/>
    <lineage>
        <taxon>Eukaryota</taxon>
        <taxon>Fungi</taxon>
        <taxon>Dikarya</taxon>
        <taxon>Ascomycota</taxon>
        <taxon>Pezizomycotina</taxon>
        <taxon>Sordariomycetes</taxon>
        <taxon>Hypocreomycetidae</taxon>
        <taxon>Hypocreales</taxon>
        <taxon>Hypocreaceae</taxon>
        <taxon>Cladobotryum</taxon>
    </lineage>
</organism>
<proteinExistence type="predicted"/>
<keyword evidence="2" id="KW-0597">Phosphoprotein</keyword>
<dbReference type="InterPro" id="IPR020841">
    <property type="entry name" value="PKS_Beta-ketoAc_synthase_dom"/>
</dbReference>
<dbReference type="Proteomes" id="UP001338125">
    <property type="component" value="Unassembled WGS sequence"/>
</dbReference>
<evidence type="ECO:0000313" key="4">
    <source>
        <dbReference type="EMBL" id="KAK5988544.1"/>
    </source>
</evidence>
<gene>
    <name evidence="4" type="ORF">PT974_10028</name>
</gene>
<protein>
    <submittedName>
        <fullName evidence="4">Reducing polyketide synthase hmp8</fullName>
    </submittedName>
</protein>
<dbReference type="InterPro" id="IPR050091">
    <property type="entry name" value="PKS_NRPS_Biosynth_Enz"/>
</dbReference>